<evidence type="ECO:0000313" key="1">
    <source>
        <dbReference type="EMBL" id="MCZ8548273.1"/>
    </source>
</evidence>
<reference evidence="1" key="1">
    <citation type="submission" date="2022-11" db="EMBL/GenBank/DDBJ databases">
        <authorList>
            <person name="Coimbra C."/>
        </authorList>
    </citation>
    <scope>NUCLEOTIDE SEQUENCE</scope>
    <source>
        <strain evidence="1">Jales19</strain>
    </source>
</reference>
<gene>
    <name evidence="1" type="ORF">OOJ09_29220</name>
</gene>
<name>A0ABT4R362_9HYPH</name>
<accession>A0ABT4R362</accession>
<protein>
    <submittedName>
        <fullName evidence="1">Uncharacterized protein</fullName>
    </submittedName>
</protein>
<dbReference type="Proteomes" id="UP001152178">
    <property type="component" value="Unassembled WGS sequence"/>
</dbReference>
<keyword evidence="2" id="KW-1185">Reference proteome</keyword>
<comment type="caution">
    <text evidence="1">The sequence shown here is derived from an EMBL/GenBank/DDBJ whole genome shotgun (WGS) entry which is preliminary data.</text>
</comment>
<dbReference type="EMBL" id="JAPFQA010000024">
    <property type="protein sequence ID" value="MCZ8548273.1"/>
    <property type="molecule type" value="Genomic_DNA"/>
</dbReference>
<evidence type="ECO:0000313" key="2">
    <source>
        <dbReference type="Proteomes" id="UP001152178"/>
    </source>
</evidence>
<proteinExistence type="predicted"/>
<sequence length="51" mass="5796">MLVIVFLLFQIVLKQRALLQLVISASDLSENRCAPFDPMLMSGKIERGHRP</sequence>
<dbReference type="RefSeq" id="WP_269908529.1">
    <property type="nucleotide sequence ID" value="NZ_JAPFQA010000024.1"/>
</dbReference>
<organism evidence="1 2">
    <name type="scientific">Mesorhizobium qingshengii</name>
    <dbReference type="NCBI Taxonomy" id="1165689"/>
    <lineage>
        <taxon>Bacteria</taxon>
        <taxon>Pseudomonadati</taxon>
        <taxon>Pseudomonadota</taxon>
        <taxon>Alphaproteobacteria</taxon>
        <taxon>Hyphomicrobiales</taxon>
        <taxon>Phyllobacteriaceae</taxon>
        <taxon>Mesorhizobium</taxon>
    </lineage>
</organism>